<evidence type="ECO:0000313" key="2">
    <source>
        <dbReference type="EMBL" id="MDQ0144600.1"/>
    </source>
</evidence>
<organism evidence="2 3">
    <name type="scientific">Pseudarthrobacter niigatensis</name>
    <dbReference type="NCBI Taxonomy" id="369935"/>
    <lineage>
        <taxon>Bacteria</taxon>
        <taxon>Bacillati</taxon>
        <taxon>Actinomycetota</taxon>
        <taxon>Actinomycetes</taxon>
        <taxon>Micrococcales</taxon>
        <taxon>Micrococcaceae</taxon>
        <taxon>Pseudarthrobacter</taxon>
    </lineage>
</organism>
<proteinExistence type="predicted"/>
<evidence type="ECO:0000256" key="1">
    <source>
        <dbReference type="SAM" id="MobiDB-lite"/>
    </source>
</evidence>
<dbReference type="AlphaFoldDB" id="A0AAJ1WEH2"/>
<dbReference type="EMBL" id="JAUSTB010000001">
    <property type="protein sequence ID" value="MDQ0144600.1"/>
    <property type="molecule type" value="Genomic_DNA"/>
</dbReference>
<dbReference type="Proteomes" id="UP001239267">
    <property type="component" value="Unassembled WGS sequence"/>
</dbReference>
<keyword evidence="3" id="KW-1185">Reference proteome</keyword>
<comment type="caution">
    <text evidence="2">The sequence shown here is derived from an EMBL/GenBank/DDBJ whole genome shotgun (WGS) entry which is preliminary data.</text>
</comment>
<protein>
    <submittedName>
        <fullName evidence="2">Uncharacterized protein</fullName>
    </submittedName>
</protein>
<evidence type="ECO:0000313" key="3">
    <source>
        <dbReference type="Proteomes" id="UP001239267"/>
    </source>
</evidence>
<reference evidence="2 3" key="1">
    <citation type="submission" date="2023-07" db="EMBL/GenBank/DDBJ databases">
        <title>Sorghum-associated microbial communities from plants grown in Nebraska, USA.</title>
        <authorList>
            <person name="Schachtman D."/>
        </authorList>
    </citation>
    <scope>NUCLEOTIDE SEQUENCE [LARGE SCALE GENOMIC DNA]</scope>
    <source>
        <strain evidence="2 3">DS1001</strain>
    </source>
</reference>
<feature type="region of interest" description="Disordered" evidence="1">
    <location>
        <begin position="56"/>
        <end position="81"/>
    </location>
</feature>
<accession>A0AAJ1WEH2</accession>
<dbReference type="RefSeq" id="WP_307356768.1">
    <property type="nucleotide sequence ID" value="NZ_JAUSTB010000001.1"/>
</dbReference>
<name>A0AAJ1WEH2_9MICC</name>
<sequence>MILTSRVRCLVVDRDNSDRGFVHAADDWFAQFVRSCGIGLNLRGGENRNEIRSADASLLSGKRRGNPDANADNRNGANGND</sequence>
<gene>
    <name evidence="2" type="ORF">J2T23_000474</name>
</gene>
<feature type="compositionally biased region" description="Low complexity" evidence="1">
    <location>
        <begin position="67"/>
        <end position="81"/>
    </location>
</feature>